<evidence type="ECO:0000259" key="3">
    <source>
        <dbReference type="Pfam" id="PF00596"/>
    </source>
</evidence>
<dbReference type="InterPro" id="IPR050197">
    <property type="entry name" value="Aldolase_class_II_sugar_metab"/>
</dbReference>
<dbReference type="InterPro" id="IPR036409">
    <property type="entry name" value="Aldolase_II/adducin_N_sf"/>
</dbReference>
<dbReference type="PANTHER" id="PTHR22789:SF0">
    <property type="entry name" value="3-OXO-TETRONATE 4-PHOSPHATE DECARBOXYLASE-RELATED"/>
    <property type="match status" value="1"/>
</dbReference>
<gene>
    <name evidence="4" type="primary">rhaD</name>
    <name evidence="4" type="ORF">RZO55_12470</name>
</gene>
<keyword evidence="2 4" id="KW-0456">Lyase</keyword>
<dbReference type="EMBL" id="JAWONS010000207">
    <property type="protein sequence ID" value="MDW2798388.1"/>
    <property type="molecule type" value="Genomic_DNA"/>
</dbReference>
<organism evidence="4 5">
    <name type="scientific">Clostridium boliviensis</name>
    <dbReference type="NCBI Taxonomy" id="318465"/>
    <lineage>
        <taxon>Bacteria</taxon>
        <taxon>Bacillati</taxon>
        <taxon>Bacillota</taxon>
        <taxon>Clostridia</taxon>
        <taxon>Eubacteriales</taxon>
        <taxon>Clostridiaceae</taxon>
        <taxon>Clostridium</taxon>
    </lineage>
</organism>
<dbReference type="Pfam" id="PF00596">
    <property type="entry name" value="Aldolase_II"/>
    <property type="match status" value="1"/>
</dbReference>
<dbReference type="SUPFAM" id="SSF53639">
    <property type="entry name" value="AraD/HMP-PK domain-like"/>
    <property type="match status" value="1"/>
</dbReference>
<accession>A0ABU4GN60</accession>
<evidence type="ECO:0000313" key="4">
    <source>
        <dbReference type="EMBL" id="MDW2798388.1"/>
    </source>
</evidence>
<keyword evidence="1" id="KW-0479">Metal-binding</keyword>
<keyword evidence="5" id="KW-1185">Reference proteome</keyword>
<evidence type="ECO:0000256" key="1">
    <source>
        <dbReference type="ARBA" id="ARBA00022723"/>
    </source>
</evidence>
<sequence length="122" mass="13919">LDFPVNELANRYLLITGSGKYFKNIKDDLEGSLGLLRIHEDGKGAELLWGLADGGRPTSELPTHLMSHIVRSRRDPSHRVIMHTHPTHLVAMSFNHDLDEQRFTRTLWKMCTECIVVFPEGI</sequence>
<feature type="domain" description="Class II aldolase/adducin N-terminal" evidence="3">
    <location>
        <begin position="10"/>
        <end position="109"/>
    </location>
</feature>
<name>A0ABU4GN60_9CLOT</name>
<dbReference type="Proteomes" id="UP001276854">
    <property type="component" value="Unassembled WGS sequence"/>
</dbReference>
<dbReference type="NCBIfam" id="NF002963">
    <property type="entry name" value="PRK03634.1"/>
    <property type="match status" value="1"/>
</dbReference>
<dbReference type="Gene3D" id="3.40.225.10">
    <property type="entry name" value="Class II aldolase/adducin N-terminal domain"/>
    <property type="match status" value="1"/>
</dbReference>
<dbReference type="InterPro" id="IPR001303">
    <property type="entry name" value="Aldolase_II/adducin_N"/>
</dbReference>
<protein>
    <submittedName>
        <fullName evidence="4">Rhamnulose-1-phosphate aldolase</fullName>
        <ecNumber evidence="4">4.1.2.19</ecNumber>
    </submittedName>
</protein>
<dbReference type="EC" id="4.1.2.19" evidence="4"/>
<feature type="non-terminal residue" evidence="4">
    <location>
        <position position="122"/>
    </location>
</feature>
<feature type="non-terminal residue" evidence="4">
    <location>
        <position position="1"/>
    </location>
</feature>
<comment type="caution">
    <text evidence="4">The sequence shown here is derived from an EMBL/GenBank/DDBJ whole genome shotgun (WGS) entry which is preliminary data.</text>
</comment>
<dbReference type="GO" id="GO:0008994">
    <property type="term" value="F:rhamnulose-1-phosphate aldolase activity"/>
    <property type="evidence" value="ECO:0007669"/>
    <property type="project" value="UniProtKB-EC"/>
</dbReference>
<evidence type="ECO:0000256" key="2">
    <source>
        <dbReference type="ARBA" id="ARBA00023239"/>
    </source>
</evidence>
<evidence type="ECO:0000313" key="5">
    <source>
        <dbReference type="Proteomes" id="UP001276854"/>
    </source>
</evidence>
<dbReference type="RefSeq" id="WP_318064625.1">
    <property type="nucleotide sequence ID" value="NZ_JAWONS010000207.1"/>
</dbReference>
<reference evidence="4 5" key="1">
    <citation type="submission" date="2023-10" db="EMBL/GenBank/DDBJ databases">
        <title>A novel Glycoside Hydrolase 43-Like Enzyme from Clostrdium boliviensis is an Endo-xylanase, and a Candidate for Xylooligosaccharides Production from Different Xylan Substrates.</title>
        <authorList>
            <person name="Alvarez M.T."/>
            <person name="Rocabado-Villegas L.R."/>
            <person name="Salas-Veizaga D.M."/>
            <person name="Linares-Pasten J.A."/>
            <person name="Gudmundsdottir E.E."/>
            <person name="Hreggvidsson G.O."/>
            <person name="Adlercreutz P."/>
            <person name="Nordberg Karlsson E."/>
        </authorList>
    </citation>
    <scope>NUCLEOTIDE SEQUENCE [LARGE SCALE GENOMIC DNA]</scope>
    <source>
        <strain evidence="4 5">E-1</strain>
    </source>
</reference>
<dbReference type="PANTHER" id="PTHR22789">
    <property type="entry name" value="FUCULOSE PHOSPHATE ALDOLASE"/>
    <property type="match status" value="1"/>
</dbReference>
<proteinExistence type="predicted"/>